<evidence type="ECO:0000313" key="1">
    <source>
        <dbReference type="EMBL" id="CAG5126868.1"/>
    </source>
</evidence>
<dbReference type="PANTHER" id="PTHR17985:SF8">
    <property type="entry name" value="TRANSPORT AND GOLGI ORGANIZATION PROTEIN 2 HOMOLOG"/>
    <property type="match status" value="1"/>
</dbReference>
<dbReference type="Pfam" id="PF05742">
    <property type="entry name" value="TANGO2"/>
    <property type="match status" value="1"/>
</dbReference>
<feature type="non-terminal residue" evidence="1">
    <location>
        <position position="247"/>
    </location>
</feature>
<protein>
    <submittedName>
        <fullName evidence="1">Uncharacterized protein</fullName>
    </submittedName>
</protein>
<dbReference type="InterPro" id="IPR008551">
    <property type="entry name" value="TANGO2"/>
</dbReference>
<dbReference type="PANTHER" id="PTHR17985">
    <property type="entry name" value="SER/THR-RICH PROTEIN T10 IN DGCR REGION"/>
    <property type="match status" value="1"/>
</dbReference>
<gene>
    <name evidence="1" type="ORF">CUNI_LOCUS12426</name>
</gene>
<accession>A0A8S3ZFD0</accession>
<organism evidence="1 2">
    <name type="scientific">Candidula unifasciata</name>
    <dbReference type="NCBI Taxonomy" id="100452"/>
    <lineage>
        <taxon>Eukaryota</taxon>
        <taxon>Metazoa</taxon>
        <taxon>Spiralia</taxon>
        <taxon>Lophotrochozoa</taxon>
        <taxon>Mollusca</taxon>
        <taxon>Gastropoda</taxon>
        <taxon>Heterobranchia</taxon>
        <taxon>Euthyneura</taxon>
        <taxon>Panpulmonata</taxon>
        <taxon>Eupulmonata</taxon>
        <taxon>Stylommatophora</taxon>
        <taxon>Helicina</taxon>
        <taxon>Helicoidea</taxon>
        <taxon>Geomitridae</taxon>
        <taxon>Candidula</taxon>
    </lineage>
</organism>
<name>A0A8S3ZFD0_9EUPU</name>
<sequence length="247" mass="27566">MCIVFFCQIEICHPGGYQLILANNRDESWHRPTEEAHFWGDHKTCISGLDREPGRGGGTWLGMNKSGKIGVLLNILSQTDQTKIGRGHLVTEYISGNTAMSDYADRILENRDKYNGFNLLLFDLGHEEDSLTVKPVFVSNSISYHSCVNLRTLPANTFVGLSNSPLEYPFQKALRGKDRFGEIVTKYPTTAGKEHLISNLLDLMSDRTSMLPDPVFEKAAMTAGFSPSRISQQSAINVWCPENQYGS</sequence>
<reference evidence="1" key="1">
    <citation type="submission" date="2021-04" db="EMBL/GenBank/DDBJ databases">
        <authorList>
            <consortium name="Molecular Ecology Group"/>
        </authorList>
    </citation>
    <scope>NUCLEOTIDE SEQUENCE</scope>
</reference>
<comment type="caution">
    <text evidence="1">The sequence shown here is derived from an EMBL/GenBank/DDBJ whole genome shotgun (WGS) entry which is preliminary data.</text>
</comment>
<dbReference type="Proteomes" id="UP000678393">
    <property type="component" value="Unassembled WGS sequence"/>
</dbReference>
<dbReference type="GO" id="GO:0007030">
    <property type="term" value="P:Golgi organization"/>
    <property type="evidence" value="ECO:0007669"/>
    <property type="project" value="TreeGrafter"/>
</dbReference>
<dbReference type="GO" id="GO:0005794">
    <property type="term" value="C:Golgi apparatus"/>
    <property type="evidence" value="ECO:0007669"/>
    <property type="project" value="TreeGrafter"/>
</dbReference>
<dbReference type="OrthoDB" id="191601at2759"/>
<evidence type="ECO:0000313" key="2">
    <source>
        <dbReference type="Proteomes" id="UP000678393"/>
    </source>
</evidence>
<dbReference type="EMBL" id="CAJHNH020002482">
    <property type="protein sequence ID" value="CAG5126868.1"/>
    <property type="molecule type" value="Genomic_DNA"/>
</dbReference>
<dbReference type="GO" id="GO:0009306">
    <property type="term" value="P:protein secretion"/>
    <property type="evidence" value="ECO:0007669"/>
    <property type="project" value="TreeGrafter"/>
</dbReference>
<dbReference type="AlphaFoldDB" id="A0A8S3ZFD0"/>
<proteinExistence type="predicted"/>
<keyword evidence="2" id="KW-1185">Reference proteome</keyword>